<dbReference type="EMBL" id="CP114040">
    <property type="protein sequence ID" value="WAS97903.1"/>
    <property type="molecule type" value="Genomic_DNA"/>
</dbReference>
<dbReference type="Gene3D" id="4.10.1080.10">
    <property type="entry name" value="TSP type-3 repeat"/>
    <property type="match status" value="1"/>
</dbReference>
<proteinExistence type="predicted"/>
<dbReference type="CDD" id="cd07185">
    <property type="entry name" value="OmpA_C-like"/>
    <property type="match status" value="1"/>
</dbReference>
<dbReference type="PROSITE" id="PS51123">
    <property type="entry name" value="OMPA_2"/>
    <property type="match status" value="1"/>
</dbReference>
<name>A0ABY7HF56_9BACT</name>
<organism evidence="3 4">
    <name type="scientific">Nannocystis punicea</name>
    <dbReference type="NCBI Taxonomy" id="2995304"/>
    <lineage>
        <taxon>Bacteria</taxon>
        <taxon>Pseudomonadati</taxon>
        <taxon>Myxococcota</taxon>
        <taxon>Polyangia</taxon>
        <taxon>Nannocystales</taxon>
        <taxon>Nannocystaceae</taxon>
        <taxon>Nannocystis</taxon>
    </lineage>
</organism>
<dbReference type="InterPro" id="IPR028974">
    <property type="entry name" value="TSP_type-3_rpt"/>
</dbReference>
<evidence type="ECO:0000256" key="1">
    <source>
        <dbReference type="PROSITE-ProRule" id="PRU00473"/>
    </source>
</evidence>
<evidence type="ECO:0000313" key="3">
    <source>
        <dbReference type="EMBL" id="WAS97903.1"/>
    </source>
</evidence>
<evidence type="ECO:0000259" key="2">
    <source>
        <dbReference type="PROSITE" id="PS51123"/>
    </source>
</evidence>
<dbReference type="SUPFAM" id="SSF103088">
    <property type="entry name" value="OmpA-like"/>
    <property type="match status" value="1"/>
</dbReference>
<sequence>MRRLAVTTSLAWLVACSGPHAPERPLPPPTSECAAILATIPYASEAPQLQLDPDGVAELDEWVARLHADPQLRVELGVHMAAAARAGATPADVDARLRRFGDDLLARLRAEVRPPGRVALVVHGVAGGPADEPLAGSWVQLRRTCPPFAPDRDGDGHLDAVDRCIDTPEDYDRFVDDDGCPDRDNDGDGILDAARWTGSEWTNCDGKIERGIHRRDCRDQPETVNGEQDDDGCPEAFVADCGRFVVRVGYDPVTRELDPDAFLELDARRKQLGPRMHTGGVFVLEGHTDDSLPPGDARQLGLDMAGKVRDVLIDRGFVHEALSVRTRGGEQPIADNDSDEGRRANHRVEIVAGLACAAPSSPLCP</sequence>
<dbReference type="InterPro" id="IPR036737">
    <property type="entry name" value="OmpA-like_sf"/>
</dbReference>
<keyword evidence="4" id="KW-1185">Reference proteome</keyword>
<dbReference type="Gene3D" id="3.30.1330.60">
    <property type="entry name" value="OmpA-like domain"/>
    <property type="match status" value="1"/>
</dbReference>
<dbReference type="PROSITE" id="PS51257">
    <property type="entry name" value="PROKAR_LIPOPROTEIN"/>
    <property type="match status" value="1"/>
</dbReference>
<dbReference type="Pfam" id="PF00691">
    <property type="entry name" value="OmpA"/>
    <property type="match status" value="1"/>
</dbReference>
<gene>
    <name evidence="3" type="ORF">O0S08_17315</name>
</gene>
<dbReference type="InterPro" id="IPR006665">
    <property type="entry name" value="OmpA-like"/>
</dbReference>
<feature type="domain" description="OmpA-like" evidence="2">
    <location>
        <begin position="235"/>
        <end position="356"/>
    </location>
</feature>
<protein>
    <submittedName>
        <fullName evidence="3">OmpA family protein</fullName>
    </submittedName>
</protein>
<evidence type="ECO:0000313" key="4">
    <source>
        <dbReference type="Proteomes" id="UP001164459"/>
    </source>
</evidence>
<dbReference type="RefSeq" id="WP_269040269.1">
    <property type="nucleotide sequence ID" value="NZ_CP114040.1"/>
</dbReference>
<reference evidence="3" key="1">
    <citation type="submission" date="2022-11" db="EMBL/GenBank/DDBJ databases">
        <title>Minimal conservation of predation-associated metabolite biosynthetic gene clusters underscores biosynthetic potential of Myxococcota including descriptions for ten novel species: Archangium lansinium sp. nov., Myxococcus landrumus sp. nov., Nannocystis bai.</title>
        <authorList>
            <person name="Ahearne A."/>
            <person name="Stevens C."/>
            <person name="Dowd S."/>
        </authorList>
    </citation>
    <scope>NUCLEOTIDE SEQUENCE</scope>
    <source>
        <strain evidence="3">Fl3</strain>
    </source>
</reference>
<keyword evidence="1" id="KW-0472">Membrane</keyword>
<accession>A0ABY7HF56</accession>
<dbReference type="Proteomes" id="UP001164459">
    <property type="component" value="Chromosome"/>
</dbReference>